<dbReference type="GO" id="GO:0003677">
    <property type="term" value="F:DNA binding"/>
    <property type="evidence" value="ECO:0007669"/>
    <property type="project" value="InterPro"/>
</dbReference>
<sequence length="108" mass="12938">MRTNQIYTAYVSWGLDGKRRPVLIVEDKNKNVFCYRITSKYKNKSERIKKNYFPLMDWKIEGLDKQSYIDVGDIIKLSKEHVSFRLVGELSIRDIEALVEFIRNRYEI</sequence>
<dbReference type="Pfam" id="PF02452">
    <property type="entry name" value="PemK_toxin"/>
    <property type="match status" value="1"/>
</dbReference>
<evidence type="ECO:0000313" key="3">
    <source>
        <dbReference type="EMBL" id="CUR41311.1"/>
    </source>
</evidence>
<evidence type="ECO:0000256" key="1">
    <source>
        <dbReference type="ARBA" id="ARBA00007521"/>
    </source>
</evidence>
<evidence type="ECO:0000313" key="4">
    <source>
        <dbReference type="Proteomes" id="UP000235484"/>
    </source>
</evidence>
<keyword evidence="2" id="KW-1277">Toxin-antitoxin system</keyword>
<evidence type="ECO:0008006" key="5">
    <source>
        <dbReference type="Google" id="ProtNLM"/>
    </source>
</evidence>
<dbReference type="SUPFAM" id="SSF50118">
    <property type="entry name" value="Cell growth inhibitor/plasmid maintenance toxic component"/>
    <property type="match status" value="1"/>
</dbReference>
<dbReference type="EMBL" id="LN887620">
    <property type="protein sequence ID" value="CUR41311.1"/>
    <property type="molecule type" value="Genomic_DNA"/>
</dbReference>
<gene>
    <name evidence="3" type="ORF">LRLP16767_LR202_01366</name>
</gene>
<organism evidence="3 4">
    <name type="scientific">Limosilactobacillus reuteri</name>
    <name type="common">Lactobacillus reuteri</name>
    <dbReference type="NCBI Taxonomy" id="1598"/>
    <lineage>
        <taxon>Bacteria</taxon>
        <taxon>Bacillati</taxon>
        <taxon>Bacillota</taxon>
        <taxon>Bacilli</taxon>
        <taxon>Lactobacillales</taxon>
        <taxon>Lactobacillaceae</taxon>
        <taxon>Limosilactobacillus</taxon>
    </lineage>
</organism>
<accession>A0A0U5JXK3</accession>
<dbReference type="Gene3D" id="2.30.30.110">
    <property type="match status" value="1"/>
</dbReference>
<name>A0A0U5JXK3_LIMRT</name>
<proteinExistence type="inferred from homology"/>
<dbReference type="RefSeq" id="WP_102816503.1">
    <property type="nucleotide sequence ID" value="NZ_CP179918.1"/>
</dbReference>
<dbReference type="AlphaFoldDB" id="A0A0U5JXK3"/>
<protein>
    <recommendedName>
        <fullName evidence="5">MazF family toxin-antitoxin system</fullName>
    </recommendedName>
</protein>
<dbReference type="Proteomes" id="UP000235484">
    <property type="component" value="Unassembled WGS sequence"/>
</dbReference>
<dbReference type="InterPro" id="IPR011067">
    <property type="entry name" value="Plasmid_toxin/cell-grow_inhib"/>
</dbReference>
<comment type="similarity">
    <text evidence="1">Belongs to the PemK/MazF family.</text>
</comment>
<reference evidence="4" key="1">
    <citation type="submission" date="2015-10" db="EMBL/GenBank/DDBJ databases">
        <authorList>
            <person name="Crossman L.C."/>
        </authorList>
    </citation>
    <scope>NUCLEOTIDE SEQUENCE [LARGE SCALE GENOMIC DNA]</scope>
    <source>
        <strain evidence="4">20-2</strain>
    </source>
</reference>
<evidence type="ECO:0000256" key="2">
    <source>
        <dbReference type="ARBA" id="ARBA00022649"/>
    </source>
</evidence>
<dbReference type="InterPro" id="IPR003477">
    <property type="entry name" value="PemK-like"/>
</dbReference>